<name>A0A6A4PSK9_LUPAL</name>
<sequence>MGERNLVVMMRVDQMEEVWVGSMISDLKLKIGALHVWRSWSNATIHVLQQSGAPWKRVSPKCCSMDLLHVQMFAYEA</sequence>
<keyword evidence="2" id="KW-1185">Reference proteome</keyword>
<proteinExistence type="predicted"/>
<evidence type="ECO:0000313" key="1">
    <source>
        <dbReference type="EMBL" id="KAE9604402.1"/>
    </source>
</evidence>
<gene>
    <name evidence="1" type="ORF">Lalb_Chr11g0071421</name>
</gene>
<dbReference type="AlphaFoldDB" id="A0A6A4PSK9"/>
<dbReference type="EMBL" id="WOCE01000011">
    <property type="protein sequence ID" value="KAE9604402.1"/>
    <property type="molecule type" value="Genomic_DNA"/>
</dbReference>
<comment type="caution">
    <text evidence="1">The sequence shown here is derived from an EMBL/GenBank/DDBJ whole genome shotgun (WGS) entry which is preliminary data.</text>
</comment>
<accession>A0A6A4PSK9</accession>
<organism evidence="1 2">
    <name type="scientific">Lupinus albus</name>
    <name type="common">White lupine</name>
    <name type="synonym">Lupinus termis</name>
    <dbReference type="NCBI Taxonomy" id="3870"/>
    <lineage>
        <taxon>Eukaryota</taxon>
        <taxon>Viridiplantae</taxon>
        <taxon>Streptophyta</taxon>
        <taxon>Embryophyta</taxon>
        <taxon>Tracheophyta</taxon>
        <taxon>Spermatophyta</taxon>
        <taxon>Magnoliopsida</taxon>
        <taxon>eudicotyledons</taxon>
        <taxon>Gunneridae</taxon>
        <taxon>Pentapetalae</taxon>
        <taxon>rosids</taxon>
        <taxon>fabids</taxon>
        <taxon>Fabales</taxon>
        <taxon>Fabaceae</taxon>
        <taxon>Papilionoideae</taxon>
        <taxon>50 kb inversion clade</taxon>
        <taxon>genistoids sensu lato</taxon>
        <taxon>core genistoids</taxon>
        <taxon>Genisteae</taxon>
        <taxon>Lupinus</taxon>
    </lineage>
</organism>
<reference evidence="2" key="1">
    <citation type="journal article" date="2020" name="Nat. Commun.">
        <title>Genome sequence of the cluster root forming white lupin.</title>
        <authorList>
            <person name="Hufnagel B."/>
            <person name="Marques A."/>
            <person name="Soriano A."/>
            <person name="Marques L."/>
            <person name="Divol F."/>
            <person name="Doumas P."/>
            <person name="Sallet E."/>
            <person name="Mancinotti D."/>
            <person name="Carrere S."/>
            <person name="Marande W."/>
            <person name="Arribat S."/>
            <person name="Keller J."/>
            <person name="Huneau C."/>
            <person name="Blein T."/>
            <person name="Aime D."/>
            <person name="Laguerre M."/>
            <person name="Taylor J."/>
            <person name="Schubert V."/>
            <person name="Nelson M."/>
            <person name="Geu-Flores F."/>
            <person name="Crespi M."/>
            <person name="Gallardo-Guerrero K."/>
            <person name="Delaux P.-M."/>
            <person name="Salse J."/>
            <person name="Berges H."/>
            <person name="Guyot R."/>
            <person name="Gouzy J."/>
            <person name="Peret B."/>
        </authorList>
    </citation>
    <scope>NUCLEOTIDE SEQUENCE [LARGE SCALE GENOMIC DNA]</scope>
    <source>
        <strain evidence="2">cv. Amiga</strain>
    </source>
</reference>
<evidence type="ECO:0000313" key="2">
    <source>
        <dbReference type="Proteomes" id="UP000447434"/>
    </source>
</evidence>
<protein>
    <submittedName>
        <fullName evidence="1">Uncharacterized protein</fullName>
    </submittedName>
</protein>
<dbReference type="Proteomes" id="UP000447434">
    <property type="component" value="Chromosome 11"/>
</dbReference>